<organism evidence="1 2">
    <name type="scientific">Mucor circinelloides f. circinelloides (strain 1006PhL)</name>
    <name type="common">Mucormycosis agent</name>
    <name type="synonym">Calyptromyces circinelloides</name>
    <dbReference type="NCBI Taxonomy" id="1220926"/>
    <lineage>
        <taxon>Eukaryota</taxon>
        <taxon>Fungi</taxon>
        <taxon>Fungi incertae sedis</taxon>
        <taxon>Mucoromycota</taxon>
        <taxon>Mucoromycotina</taxon>
        <taxon>Mucoromycetes</taxon>
        <taxon>Mucorales</taxon>
        <taxon>Mucorineae</taxon>
        <taxon>Mucoraceae</taxon>
        <taxon>Mucor</taxon>
    </lineage>
</organism>
<dbReference type="Proteomes" id="UP000014254">
    <property type="component" value="Unassembled WGS sequence"/>
</dbReference>
<name>S2KE02_MUCC1</name>
<dbReference type="InParanoid" id="S2KE02"/>
<dbReference type="OrthoDB" id="2204724at2759"/>
<dbReference type="AlphaFoldDB" id="S2KE02"/>
<sequence length="289" mass="33616">MTSITPTAQEFWSNLCMNAFNSNTLANDFILFFDGCKTALPDGTFSWKTSNPDYQYNLQQLCCIQLDNDTFTLPSETVDIFTNEKRKARSEWHVKRQMELKQHLQKTLKNVSTSPLDLNNDQKMALVKEFVSIHETDLGSVPFLSRLAGLLRCQIHHRHNAVEWRMSEYILTQNDEEAMESYIRLLRSVLGMQLVYQDDDNEHSHDAVAIDMNGSNNKAATDPELIWRMSPDIDIQLLQNILKYMPKQTQTFQEDYKVTDIPRTATHEHRSVLQWLFDILGHCLSFLHK</sequence>
<reference evidence="2" key="1">
    <citation type="submission" date="2013-05" db="EMBL/GenBank/DDBJ databases">
        <title>The Genome sequence of Mucor circinelloides f. circinelloides 1006PhL.</title>
        <authorList>
            <consortium name="The Broad Institute Genomics Platform"/>
            <person name="Cuomo C."/>
            <person name="Earl A."/>
            <person name="Findley K."/>
            <person name="Lee S.C."/>
            <person name="Walker B."/>
            <person name="Young S."/>
            <person name="Zeng Q."/>
            <person name="Gargeya S."/>
            <person name="Fitzgerald M."/>
            <person name="Haas B."/>
            <person name="Abouelleil A."/>
            <person name="Allen A.W."/>
            <person name="Alvarado L."/>
            <person name="Arachchi H.M."/>
            <person name="Berlin A.M."/>
            <person name="Chapman S.B."/>
            <person name="Gainer-Dewar J."/>
            <person name="Goldberg J."/>
            <person name="Griggs A."/>
            <person name="Gujja S."/>
            <person name="Hansen M."/>
            <person name="Howarth C."/>
            <person name="Imamovic A."/>
            <person name="Ireland A."/>
            <person name="Larimer J."/>
            <person name="McCowan C."/>
            <person name="Murphy C."/>
            <person name="Pearson M."/>
            <person name="Poon T.W."/>
            <person name="Priest M."/>
            <person name="Roberts A."/>
            <person name="Saif S."/>
            <person name="Shea T."/>
            <person name="Sisk P."/>
            <person name="Sykes S."/>
            <person name="Wortman J."/>
            <person name="Nusbaum C."/>
            <person name="Birren B."/>
        </authorList>
    </citation>
    <scope>NUCLEOTIDE SEQUENCE [LARGE SCALE GENOMIC DNA]</scope>
    <source>
        <strain evidence="2">1006PhL</strain>
    </source>
</reference>
<dbReference type="EMBL" id="KE123918">
    <property type="protein sequence ID" value="EPB90590.1"/>
    <property type="molecule type" value="Genomic_DNA"/>
</dbReference>
<keyword evidence="2" id="KW-1185">Reference proteome</keyword>
<accession>S2KE02</accession>
<dbReference type="VEuPathDB" id="FungiDB:HMPREF1544_02500"/>
<protein>
    <submittedName>
        <fullName evidence="1">Uncharacterized protein</fullName>
    </submittedName>
</protein>
<dbReference type="eggNOG" id="ENOG502TID2">
    <property type="taxonomic scope" value="Eukaryota"/>
</dbReference>
<dbReference type="OMA" id="VEWRMSE"/>
<gene>
    <name evidence="1" type="ORF">HMPREF1544_02500</name>
</gene>
<evidence type="ECO:0000313" key="2">
    <source>
        <dbReference type="Proteomes" id="UP000014254"/>
    </source>
</evidence>
<evidence type="ECO:0000313" key="1">
    <source>
        <dbReference type="EMBL" id="EPB90590.1"/>
    </source>
</evidence>
<proteinExistence type="predicted"/>